<dbReference type="Pfam" id="PF02375">
    <property type="entry name" value="JmjN"/>
    <property type="match status" value="1"/>
</dbReference>
<accession>A0AAW2C762</accession>
<dbReference type="GO" id="GO:0005634">
    <property type="term" value="C:nucleus"/>
    <property type="evidence" value="ECO:0007669"/>
    <property type="project" value="TreeGrafter"/>
</dbReference>
<feature type="compositionally biased region" description="Basic residues" evidence="3">
    <location>
        <begin position="564"/>
        <end position="575"/>
    </location>
</feature>
<dbReference type="InterPro" id="IPR003347">
    <property type="entry name" value="JmjC_dom"/>
</dbReference>
<comment type="caution">
    <text evidence="6">The sequence shown here is derived from an EMBL/GenBank/DDBJ whole genome shotgun (WGS) entry which is preliminary data.</text>
</comment>
<name>A0AAW2C762_9ROSI</name>
<evidence type="ECO:0000259" key="4">
    <source>
        <dbReference type="PROSITE" id="PS51183"/>
    </source>
</evidence>
<protein>
    <submittedName>
        <fullName evidence="6">Uncharacterized protein</fullName>
    </submittedName>
</protein>
<dbReference type="SUPFAM" id="SSF51197">
    <property type="entry name" value="Clavaminate synthase-like"/>
    <property type="match status" value="1"/>
</dbReference>
<dbReference type="InterPro" id="IPR056185">
    <property type="entry name" value="LYRM_2_plant"/>
</dbReference>
<reference evidence="6 7" key="1">
    <citation type="submission" date="2024-01" db="EMBL/GenBank/DDBJ databases">
        <title>A telomere-to-telomere, gap-free genome of sweet tea (Lithocarpus litseifolius).</title>
        <authorList>
            <person name="Zhou J."/>
        </authorList>
    </citation>
    <scope>NUCLEOTIDE SEQUENCE [LARGE SCALE GENOMIC DNA]</scope>
    <source>
        <strain evidence="6">Zhou-2022a</strain>
        <tissue evidence="6">Leaf</tissue>
    </source>
</reference>
<evidence type="ECO:0000256" key="2">
    <source>
        <dbReference type="ARBA" id="ARBA00023004"/>
    </source>
</evidence>
<evidence type="ECO:0000259" key="5">
    <source>
        <dbReference type="PROSITE" id="PS51184"/>
    </source>
</evidence>
<dbReference type="SMART" id="SM00558">
    <property type="entry name" value="JmjC"/>
    <property type="match status" value="1"/>
</dbReference>
<dbReference type="GO" id="GO:0010468">
    <property type="term" value="P:regulation of gene expression"/>
    <property type="evidence" value="ECO:0007669"/>
    <property type="project" value="TreeGrafter"/>
</dbReference>
<organism evidence="6 7">
    <name type="scientific">Lithocarpus litseifolius</name>
    <dbReference type="NCBI Taxonomy" id="425828"/>
    <lineage>
        <taxon>Eukaryota</taxon>
        <taxon>Viridiplantae</taxon>
        <taxon>Streptophyta</taxon>
        <taxon>Embryophyta</taxon>
        <taxon>Tracheophyta</taxon>
        <taxon>Spermatophyta</taxon>
        <taxon>Magnoliopsida</taxon>
        <taxon>eudicotyledons</taxon>
        <taxon>Gunneridae</taxon>
        <taxon>Pentapetalae</taxon>
        <taxon>rosids</taxon>
        <taxon>fabids</taxon>
        <taxon>Fagales</taxon>
        <taxon>Fagaceae</taxon>
        <taxon>Lithocarpus</taxon>
    </lineage>
</organism>
<dbReference type="Proteomes" id="UP001459277">
    <property type="component" value="Unassembled WGS sequence"/>
</dbReference>
<dbReference type="GO" id="GO:0000785">
    <property type="term" value="C:chromatin"/>
    <property type="evidence" value="ECO:0007669"/>
    <property type="project" value="TreeGrafter"/>
</dbReference>
<dbReference type="AlphaFoldDB" id="A0AAW2C762"/>
<feature type="compositionally biased region" description="Basic and acidic residues" evidence="3">
    <location>
        <begin position="607"/>
        <end position="618"/>
    </location>
</feature>
<evidence type="ECO:0000256" key="1">
    <source>
        <dbReference type="ARBA" id="ARBA00022723"/>
    </source>
</evidence>
<dbReference type="InterPro" id="IPR003349">
    <property type="entry name" value="JmjN"/>
</dbReference>
<dbReference type="EMBL" id="JAZDWU010000008">
    <property type="protein sequence ID" value="KAK9994044.1"/>
    <property type="molecule type" value="Genomic_DNA"/>
</dbReference>
<dbReference type="PANTHER" id="PTHR10694:SF33">
    <property type="entry name" value="LYSINE-SPECIFIC DEMETHYLASE 5"/>
    <property type="match status" value="1"/>
</dbReference>
<gene>
    <name evidence="6" type="ORF">SO802_023747</name>
</gene>
<dbReference type="PANTHER" id="PTHR10694">
    <property type="entry name" value="LYSINE-SPECIFIC DEMETHYLASE"/>
    <property type="match status" value="1"/>
</dbReference>
<dbReference type="PROSITE" id="PS51183">
    <property type="entry name" value="JMJN"/>
    <property type="match status" value="1"/>
</dbReference>
<dbReference type="GO" id="GO:0141052">
    <property type="term" value="F:histone H3 demethylase activity"/>
    <property type="evidence" value="ECO:0007669"/>
    <property type="project" value="UniProtKB-ARBA"/>
</dbReference>
<dbReference type="Gene3D" id="2.60.120.650">
    <property type="entry name" value="Cupin"/>
    <property type="match status" value="2"/>
</dbReference>
<dbReference type="Pfam" id="PF23655">
    <property type="entry name" value="LYRM_2"/>
    <property type="match status" value="1"/>
</dbReference>
<dbReference type="SMART" id="SM00545">
    <property type="entry name" value="JmjN"/>
    <property type="match status" value="1"/>
</dbReference>
<keyword evidence="1" id="KW-0479">Metal-binding</keyword>
<evidence type="ECO:0000313" key="6">
    <source>
        <dbReference type="EMBL" id="KAK9994044.1"/>
    </source>
</evidence>
<evidence type="ECO:0000313" key="7">
    <source>
        <dbReference type="Proteomes" id="UP001459277"/>
    </source>
</evidence>
<keyword evidence="2" id="KW-0408">Iron</keyword>
<feature type="domain" description="JmjC" evidence="5">
    <location>
        <begin position="315"/>
        <end position="451"/>
    </location>
</feature>
<dbReference type="Pfam" id="PF02373">
    <property type="entry name" value="JmjC"/>
    <property type="match status" value="1"/>
</dbReference>
<proteinExistence type="predicted"/>
<feature type="domain" description="JmjN" evidence="4">
    <location>
        <begin position="168"/>
        <end position="209"/>
    </location>
</feature>
<evidence type="ECO:0000256" key="3">
    <source>
        <dbReference type="SAM" id="MobiDB-lite"/>
    </source>
</evidence>
<dbReference type="PROSITE" id="PS51184">
    <property type="entry name" value="JMJC"/>
    <property type="match status" value="1"/>
</dbReference>
<dbReference type="GO" id="GO:0046872">
    <property type="term" value="F:metal ion binding"/>
    <property type="evidence" value="ECO:0007669"/>
    <property type="project" value="UniProtKB-KW"/>
</dbReference>
<sequence length="634" mass="71760">MVKCVQSATAELAKNMRQVIAMCQQIPQSLVSLTLQLNLVGWLAKKAEVCAIFMLGSKEESLLYSKAEFINTTKYSVSLMREGGKFSWEKIHRLAWMESSIIPEVIYPTNMKKPSPVKATKALTSVGMKVAAAKSSVSQSTAKGVSSKCKVKKFDFRDLGWTEKISECPVYHPSKMEFKDPLIYLQKIAPEASKYGICKIVSPIHASVPASVVLKKEIRNFEFETNMQPLRLAKWNMNEKASFFRSGRKYTYNDFERKARKVSARRLSNSSCNPPAYMEKVFWHEMVNGHRGRVEYGVNVDGSAFSCDPNDQLGKSKWNLKRLARLPNSILRLVERVIPGITDPMLYIGMLFGMFAWHVEDHYLYSINYHHSGAPKTWYGIPSDAAPQFERVVHDNVYSQDIVSTNGEDGAFERLQEKTTMFPPSFNCGEAVNFATGDWFPLGALASQRYALLRKIPLIPYEELLCNEAMFLINSLKKENFGTLSADLTSQRSVKVSFVRLIGLHKLALQRLKVSSTSSHAQETLNNHQHEGRNANNRNVSSMEEASTMKMKEMEIGKLNGGKSNKRRFKSHRMRGPSLSGDCKRVTRTPMAKDPKNPWPKTPSSASHDHEPRRRISSIDEDDDNDEAKHSLFD</sequence>
<feature type="compositionally biased region" description="Polar residues" evidence="3">
    <location>
        <begin position="534"/>
        <end position="545"/>
    </location>
</feature>
<keyword evidence="7" id="KW-1185">Reference proteome</keyword>
<feature type="region of interest" description="Disordered" evidence="3">
    <location>
        <begin position="519"/>
        <end position="634"/>
    </location>
</feature>